<dbReference type="PANTHER" id="PTHR33312:SF8">
    <property type="entry name" value="MEMBRANE-ASSOCIATED KINASE REGULATOR 1-RELATED"/>
    <property type="match status" value="1"/>
</dbReference>
<organism evidence="3 4">
    <name type="scientific">Vigna mungo</name>
    <name type="common">Black gram</name>
    <name type="synonym">Phaseolus mungo</name>
    <dbReference type="NCBI Taxonomy" id="3915"/>
    <lineage>
        <taxon>Eukaryota</taxon>
        <taxon>Viridiplantae</taxon>
        <taxon>Streptophyta</taxon>
        <taxon>Embryophyta</taxon>
        <taxon>Tracheophyta</taxon>
        <taxon>Spermatophyta</taxon>
        <taxon>Magnoliopsida</taxon>
        <taxon>eudicotyledons</taxon>
        <taxon>Gunneridae</taxon>
        <taxon>Pentapetalae</taxon>
        <taxon>rosids</taxon>
        <taxon>fabids</taxon>
        <taxon>Fabales</taxon>
        <taxon>Fabaceae</taxon>
        <taxon>Papilionoideae</taxon>
        <taxon>50 kb inversion clade</taxon>
        <taxon>NPAAA clade</taxon>
        <taxon>indigoferoid/millettioid clade</taxon>
        <taxon>Phaseoleae</taxon>
        <taxon>Vigna</taxon>
    </lineage>
</organism>
<name>A0AAQ3NID8_VIGMU</name>
<sequence>MRYMNEKTEMGRRRGKESKSYTLPSSPSHSFSSSSSSDFEFTISISPRKSSTALCPADELFYKGQLLPLHLSQRISMVRTLLLSSASTSSTSTAARDSTGSSSNDSHSSFTSDLALFPDCDSSRPSSVTEEDEFKRLNNSTGNSNSNSNNHPCSISKKSHKFFFSRFSSVFRKENNLQAKNRDLDSAPANSSVKRMSVTAREVIRKYFKKVKPLYEKLSQKQQRSGQLNTAEGASAVTMTSVFSLLTKTERSTKLSEGTKTGRKESVSALSHSFSGNLRYPRRRSCVSSCPSSMRSSPNHSGVLSQRGTAAAAMYCGDTSSMEELQSAIQGAIAHCKNSLIQSKTMKFACDYILGVPFKFGNKDEHGSGTTWVKPNGWMCMKLSLDARLCAILVVILLVTVMVVLFFTVFKPKDPDIILQSVKLERFKLEFPTLGLNISLGVVVTVENRNHGSFTYQNSTAHVYHRGTLIAEAPLHEDTIPSRHDHNITMSLSTFADFNKLIDLSTDFSRGVINFTSEVSLFGKVDVLNLFKMKASGYSACSFSLFVTHQTIDSYCNSQFKL</sequence>
<keyword evidence="4" id="KW-1185">Reference proteome</keyword>
<dbReference type="PANTHER" id="PTHR33312">
    <property type="entry name" value="MEMBRANE-ASSOCIATED KINASE REGULATOR 4-RELATED"/>
    <property type="match status" value="1"/>
</dbReference>
<proteinExistence type="predicted"/>
<protein>
    <recommendedName>
        <fullName evidence="5">Late embryogenesis abundant protein LEA-2 subgroup domain-containing protein</fullName>
    </recommendedName>
</protein>
<gene>
    <name evidence="3" type="ORF">V8G54_014050</name>
</gene>
<reference evidence="3 4" key="1">
    <citation type="journal article" date="2023" name="Life. Sci Alliance">
        <title>Evolutionary insights into 3D genome organization and epigenetic landscape of Vigna mungo.</title>
        <authorList>
            <person name="Junaid A."/>
            <person name="Singh B."/>
            <person name="Bhatia S."/>
        </authorList>
    </citation>
    <scope>NUCLEOTIDE SEQUENCE [LARGE SCALE GENOMIC DNA]</scope>
    <source>
        <strain evidence="3">Urdbean</strain>
    </source>
</reference>
<evidence type="ECO:0008006" key="5">
    <source>
        <dbReference type="Google" id="ProtNLM"/>
    </source>
</evidence>
<feature type="region of interest" description="Disordered" evidence="1">
    <location>
        <begin position="89"/>
        <end position="152"/>
    </location>
</feature>
<evidence type="ECO:0000256" key="2">
    <source>
        <dbReference type="SAM" id="Phobius"/>
    </source>
</evidence>
<feature type="compositionally biased region" description="Low complexity" evidence="1">
    <location>
        <begin position="20"/>
        <end position="37"/>
    </location>
</feature>
<feature type="transmembrane region" description="Helical" evidence="2">
    <location>
        <begin position="389"/>
        <end position="410"/>
    </location>
</feature>
<dbReference type="AlphaFoldDB" id="A0AAQ3NID8"/>
<keyword evidence="2" id="KW-0812">Transmembrane</keyword>
<feature type="compositionally biased region" description="Low complexity" evidence="1">
    <location>
        <begin position="89"/>
        <end position="113"/>
    </location>
</feature>
<accession>A0AAQ3NID8</accession>
<keyword evidence="2" id="KW-0472">Membrane</keyword>
<evidence type="ECO:0000313" key="4">
    <source>
        <dbReference type="Proteomes" id="UP001374535"/>
    </source>
</evidence>
<dbReference type="InterPro" id="IPR039620">
    <property type="entry name" value="BKI1/MAKR1/3/4"/>
</dbReference>
<dbReference type="EMBL" id="CP144696">
    <property type="protein sequence ID" value="WVZ09520.1"/>
    <property type="molecule type" value="Genomic_DNA"/>
</dbReference>
<dbReference type="Proteomes" id="UP001374535">
    <property type="component" value="Chromosome 5"/>
</dbReference>
<keyword evidence="2" id="KW-1133">Transmembrane helix</keyword>
<dbReference type="GO" id="GO:0019210">
    <property type="term" value="F:kinase inhibitor activity"/>
    <property type="evidence" value="ECO:0007669"/>
    <property type="project" value="InterPro"/>
</dbReference>
<evidence type="ECO:0000256" key="1">
    <source>
        <dbReference type="SAM" id="MobiDB-lite"/>
    </source>
</evidence>
<feature type="compositionally biased region" description="Basic and acidic residues" evidence="1">
    <location>
        <begin position="1"/>
        <end position="12"/>
    </location>
</feature>
<evidence type="ECO:0000313" key="3">
    <source>
        <dbReference type="EMBL" id="WVZ09520.1"/>
    </source>
</evidence>
<feature type="region of interest" description="Disordered" evidence="1">
    <location>
        <begin position="1"/>
        <end position="37"/>
    </location>
</feature>
<dbReference type="GO" id="GO:0005886">
    <property type="term" value="C:plasma membrane"/>
    <property type="evidence" value="ECO:0007669"/>
    <property type="project" value="InterPro"/>
</dbReference>
<feature type="compositionally biased region" description="Low complexity" evidence="1">
    <location>
        <begin position="138"/>
        <end position="150"/>
    </location>
</feature>